<evidence type="ECO:0000256" key="5">
    <source>
        <dbReference type="PROSITE-ProRule" id="PRU10061"/>
    </source>
</evidence>
<keyword evidence="8" id="KW-0858">Xylan degradation</keyword>
<evidence type="ECO:0000256" key="3">
    <source>
        <dbReference type="ARBA" id="ARBA00023295"/>
    </source>
</evidence>
<feature type="active site" description="Nucleophile" evidence="5">
    <location>
        <position position="284"/>
    </location>
</feature>
<feature type="domain" description="GH10" evidence="7">
    <location>
        <begin position="34"/>
        <end position="390"/>
    </location>
</feature>
<dbReference type="PANTHER" id="PTHR31490:SF90">
    <property type="entry name" value="ENDO-1,4-BETA-XYLANASE A"/>
    <property type="match status" value="1"/>
</dbReference>
<keyword evidence="2 6" id="KW-0119">Carbohydrate metabolism</keyword>
<name>E0XQP4_9BACT</name>
<dbReference type="InterPro" id="IPR001000">
    <property type="entry name" value="GH10_dom"/>
</dbReference>
<organism evidence="8">
    <name type="scientific">uncultured Verrucomicrobiales bacterium HF0010_05E02</name>
    <dbReference type="NCBI Taxonomy" id="710995"/>
    <lineage>
        <taxon>Bacteria</taxon>
        <taxon>Pseudomonadati</taxon>
        <taxon>Verrucomicrobiota</taxon>
        <taxon>Verrucomicrobiia</taxon>
        <taxon>Verrucomicrobiales</taxon>
        <taxon>environmental samples</taxon>
    </lineage>
</organism>
<evidence type="ECO:0000259" key="7">
    <source>
        <dbReference type="PROSITE" id="PS51760"/>
    </source>
</evidence>
<dbReference type="PANTHER" id="PTHR31490">
    <property type="entry name" value="GLYCOSYL HYDROLASE"/>
    <property type="match status" value="1"/>
</dbReference>
<dbReference type="InterPro" id="IPR044846">
    <property type="entry name" value="GH10"/>
</dbReference>
<dbReference type="InterPro" id="IPR017853">
    <property type="entry name" value="GH"/>
</dbReference>
<dbReference type="PROSITE" id="PS00591">
    <property type="entry name" value="GH10_1"/>
    <property type="match status" value="1"/>
</dbReference>
<evidence type="ECO:0000256" key="1">
    <source>
        <dbReference type="ARBA" id="ARBA00022801"/>
    </source>
</evidence>
<comment type="catalytic activity">
    <reaction evidence="6">
        <text>Endohydrolysis of (1-&gt;4)-beta-D-xylosidic linkages in xylans.</text>
        <dbReference type="EC" id="3.2.1.8"/>
    </reaction>
</comment>
<evidence type="ECO:0000256" key="4">
    <source>
        <dbReference type="ARBA" id="ARBA00023326"/>
    </source>
</evidence>
<keyword evidence="1 6" id="KW-0378">Hydrolase</keyword>
<protein>
    <recommendedName>
        <fullName evidence="6">Beta-xylanase</fullName>
        <ecNumber evidence="6">3.2.1.8</ecNumber>
    </recommendedName>
</protein>
<dbReference type="SUPFAM" id="SSF51445">
    <property type="entry name" value="(Trans)glycosidases"/>
    <property type="match status" value="1"/>
</dbReference>
<dbReference type="EC" id="3.2.1.8" evidence="6"/>
<dbReference type="PROSITE" id="PS51257">
    <property type="entry name" value="PROKAR_LIPOPROTEIN"/>
    <property type="match status" value="1"/>
</dbReference>
<dbReference type="CAZy" id="GH10">
    <property type="family name" value="Glycoside Hydrolase Family 10"/>
</dbReference>
<dbReference type="InterPro" id="IPR031158">
    <property type="entry name" value="GH10_AS"/>
</dbReference>
<comment type="similarity">
    <text evidence="6">Belongs to the glycosyl hydrolase 10 (cellulase F) family.</text>
</comment>
<dbReference type="Pfam" id="PF00331">
    <property type="entry name" value="Glyco_hydro_10"/>
    <property type="match status" value="1"/>
</dbReference>
<evidence type="ECO:0000313" key="8">
    <source>
        <dbReference type="EMBL" id="ADI16735.1"/>
    </source>
</evidence>
<sequence length="394" mass="44831">MLTLKRASRSIIMKKHQKIIGTLGLTYACATLSACAQATLKDGYANEFLIGTIMPGGLDPDATFTDDPIELGVVARDFNALTAENCMKPMFMQPNEGEYFFKASDFCVDFAEANSMVLVGHTLVWHAMTADWFFKDEAGQLPGRELMLKRMRSHIDTVVGRYKGRIPYWDVVNEAVLHQGVGNSAKLRESPWYKAIGEDYIELAFRHTHAVDPDAKLYYNDYNMTKKEKVDFVLEMVSEMRANGVPIHGVGMQGHWMLDWPSLSDIEYTLRTFADAGIPVSITELDISVLPDAPSHSGANVTDNVEYAEKYNPYSQSIPDEVLQKQADRYYEIFELFLKYKSNIERVTFWGTSDSQSWKNSYPMKGRTDYPLLFDRKFNSKPAYHSLLKLSNEY</sequence>
<accession>E0XQP4</accession>
<keyword evidence="3 6" id="KW-0326">Glycosidase</keyword>
<proteinExistence type="inferred from homology"/>
<dbReference type="Gene3D" id="3.20.20.80">
    <property type="entry name" value="Glycosidases"/>
    <property type="match status" value="1"/>
</dbReference>
<dbReference type="PRINTS" id="PR00134">
    <property type="entry name" value="GLHYDRLASE10"/>
</dbReference>
<dbReference type="PROSITE" id="PS51760">
    <property type="entry name" value="GH10_2"/>
    <property type="match status" value="1"/>
</dbReference>
<dbReference type="SMART" id="SM00633">
    <property type="entry name" value="Glyco_10"/>
    <property type="match status" value="1"/>
</dbReference>
<keyword evidence="4 6" id="KW-0624">Polysaccharide degradation</keyword>
<dbReference type="GO" id="GO:0031176">
    <property type="term" value="F:endo-1,4-beta-xylanase activity"/>
    <property type="evidence" value="ECO:0007669"/>
    <property type="project" value="UniProtKB-EC"/>
</dbReference>
<reference evidence="8" key="1">
    <citation type="journal article" date="2011" name="Environ. Microbiol.">
        <title>Time-series analyses of Monterey Bay coastal microbial picoplankton using a 'genome proxy' microarray.</title>
        <authorList>
            <person name="Rich V.I."/>
            <person name="Pham V.D."/>
            <person name="Eppley J."/>
            <person name="Shi Y."/>
            <person name="DeLong E.F."/>
        </authorList>
    </citation>
    <scope>NUCLEOTIDE SEQUENCE</scope>
</reference>
<dbReference type="GO" id="GO:0045493">
    <property type="term" value="P:xylan catabolic process"/>
    <property type="evidence" value="ECO:0007669"/>
    <property type="project" value="UniProtKB-KW"/>
</dbReference>
<dbReference type="EMBL" id="GU474845">
    <property type="protein sequence ID" value="ADI16735.1"/>
    <property type="molecule type" value="Genomic_DNA"/>
</dbReference>
<dbReference type="AlphaFoldDB" id="E0XQP4"/>
<evidence type="ECO:0000256" key="2">
    <source>
        <dbReference type="ARBA" id="ARBA00023277"/>
    </source>
</evidence>
<evidence type="ECO:0000256" key="6">
    <source>
        <dbReference type="RuleBase" id="RU361174"/>
    </source>
</evidence>